<organism evidence="2 3">
    <name type="scientific">Promicromonospora kroppenstedtii</name>
    <dbReference type="NCBI Taxonomy" id="440482"/>
    <lineage>
        <taxon>Bacteria</taxon>
        <taxon>Bacillati</taxon>
        <taxon>Actinomycetota</taxon>
        <taxon>Actinomycetes</taxon>
        <taxon>Micrococcales</taxon>
        <taxon>Promicromonosporaceae</taxon>
        <taxon>Promicromonospora</taxon>
    </lineage>
</organism>
<name>A0ABW7XEY1_9MICO</name>
<feature type="region of interest" description="Disordered" evidence="1">
    <location>
        <begin position="61"/>
        <end position="83"/>
    </location>
</feature>
<evidence type="ECO:0000313" key="3">
    <source>
        <dbReference type="Proteomes" id="UP001611580"/>
    </source>
</evidence>
<evidence type="ECO:0008006" key="4">
    <source>
        <dbReference type="Google" id="ProtNLM"/>
    </source>
</evidence>
<gene>
    <name evidence="2" type="ORF">ACH47X_04000</name>
</gene>
<keyword evidence="3" id="KW-1185">Reference proteome</keyword>
<protein>
    <recommendedName>
        <fullName evidence="4">Molybdopterin-guanine dinucleotide biosynthesis protein MobA</fullName>
    </recommendedName>
</protein>
<dbReference type="Proteomes" id="UP001611580">
    <property type="component" value="Unassembled WGS sequence"/>
</dbReference>
<comment type="caution">
    <text evidence="2">The sequence shown here is derived from an EMBL/GenBank/DDBJ whole genome shotgun (WGS) entry which is preliminary data.</text>
</comment>
<proteinExistence type="predicted"/>
<evidence type="ECO:0000313" key="2">
    <source>
        <dbReference type="EMBL" id="MFI2486044.1"/>
    </source>
</evidence>
<feature type="compositionally biased region" description="Low complexity" evidence="1">
    <location>
        <begin position="67"/>
        <end position="83"/>
    </location>
</feature>
<dbReference type="RefSeq" id="WP_397401618.1">
    <property type="nucleotide sequence ID" value="NZ_JBIRYI010000002.1"/>
</dbReference>
<accession>A0ABW7XEY1</accession>
<dbReference type="EMBL" id="JBIRYI010000002">
    <property type="protein sequence ID" value="MFI2486044.1"/>
    <property type="molecule type" value="Genomic_DNA"/>
</dbReference>
<reference evidence="2 3" key="1">
    <citation type="submission" date="2024-10" db="EMBL/GenBank/DDBJ databases">
        <title>The Natural Products Discovery Center: Release of the First 8490 Sequenced Strains for Exploring Actinobacteria Biosynthetic Diversity.</title>
        <authorList>
            <person name="Kalkreuter E."/>
            <person name="Kautsar S.A."/>
            <person name="Yang D."/>
            <person name="Bader C.D."/>
            <person name="Teijaro C.N."/>
            <person name="Fluegel L."/>
            <person name="Davis C.M."/>
            <person name="Simpson J.R."/>
            <person name="Lauterbach L."/>
            <person name="Steele A.D."/>
            <person name="Gui C."/>
            <person name="Meng S."/>
            <person name="Li G."/>
            <person name="Viehrig K."/>
            <person name="Ye F."/>
            <person name="Su P."/>
            <person name="Kiefer A.F."/>
            <person name="Nichols A."/>
            <person name="Cepeda A.J."/>
            <person name="Yan W."/>
            <person name="Fan B."/>
            <person name="Jiang Y."/>
            <person name="Adhikari A."/>
            <person name="Zheng C.-J."/>
            <person name="Schuster L."/>
            <person name="Cowan T.M."/>
            <person name="Smanski M.J."/>
            <person name="Chevrette M.G."/>
            <person name="De Carvalho L.P.S."/>
            <person name="Shen B."/>
        </authorList>
    </citation>
    <scope>NUCLEOTIDE SEQUENCE [LARGE SCALE GENOMIC DNA]</scope>
    <source>
        <strain evidence="2 3">NPDC019481</strain>
    </source>
</reference>
<evidence type="ECO:0000256" key="1">
    <source>
        <dbReference type="SAM" id="MobiDB-lite"/>
    </source>
</evidence>
<sequence length="158" mass="16879">MKIGIVLRDVYWSETDLADDLLRLADQHRADHDVFHVAQDLAVWSRRHAHDIAAIAPDYGAEVDGRPGAPSGPAAPGTGAGPLADSDDPGLVLLRDLRGVYLAAAGVAADWQMLAQAAQGLRHTRLLDLAERCGAETQRQARWASGKLKESATQALVS</sequence>